<reference evidence="1" key="1">
    <citation type="journal article" date="2014" name="Front. Microbiol.">
        <title>High frequency of phylogenetically diverse reductive dehalogenase-homologous genes in deep subseafloor sedimentary metagenomes.</title>
        <authorList>
            <person name="Kawai M."/>
            <person name="Futagami T."/>
            <person name="Toyoda A."/>
            <person name="Takaki Y."/>
            <person name="Nishi S."/>
            <person name="Hori S."/>
            <person name="Arai W."/>
            <person name="Tsubouchi T."/>
            <person name="Morono Y."/>
            <person name="Uchiyama I."/>
            <person name="Ito T."/>
            <person name="Fujiyama A."/>
            <person name="Inagaki F."/>
            <person name="Takami H."/>
        </authorList>
    </citation>
    <scope>NUCLEOTIDE SEQUENCE</scope>
    <source>
        <strain evidence="1">Expedition CK06-06</strain>
    </source>
</reference>
<comment type="caution">
    <text evidence="1">The sequence shown here is derived from an EMBL/GenBank/DDBJ whole genome shotgun (WGS) entry which is preliminary data.</text>
</comment>
<accession>X1L9A7</accession>
<dbReference type="EMBL" id="BARV01009391">
    <property type="protein sequence ID" value="GAI15643.1"/>
    <property type="molecule type" value="Genomic_DNA"/>
</dbReference>
<evidence type="ECO:0000313" key="1">
    <source>
        <dbReference type="EMBL" id="GAI15643.1"/>
    </source>
</evidence>
<name>X1L9A7_9ZZZZ</name>
<feature type="non-terminal residue" evidence="1">
    <location>
        <position position="314"/>
    </location>
</feature>
<proteinExistence type="predicted"/>
<dbReference type="AlphaFoldDB" id="X1L9A7"/>
<organism evidence="1">
    <name type="scientific">marine sediment metagenome</name>
    <dbReference type="NCBI Taxonomy" id="412755"/>
    <lineage>
        <taxon>unclassified sequences</taxon>
        <taxon>metagenomes</taxon>
        <taxon>ecological metagenomes</taxon>
    </lineage>
</organism>
<feature type="non-terminal residue" evidence="1">
    <location>
        <position position="1"/>
    </location>
</feature>
<gene>
    <name evidence="1" type="ORF">S06H3_18541</name>
</gene>
<sequence length="314" mass="34286">ESQDLPKKLVTLQGIAKNNSPLLNYVRFINSDATFSSPQTFGGLFNGAPFHVNGNLTLTGVNNIYLDTPRNDKFEIAQEILATTSSDTVNILDQTGTYLASNLNAVANDGGNNGFSLVYDAENSKWVKEPENFNTASGRYFDGKHLPSSYDRSDPDNPQCVSGESIIFWPQINEERYKNLADLLISVSDCGNRGPAWDDWYPSPFSAGTYWKQDGSTDSYSYTPPGVHIVLTDQDLDNSDGDNNPATGNKEMLLINDSNANGAPAEYDPGNSFSWSTYFASQTIYASGDTRFEGIIPSGVKITIVSEGVIYIEG</sequence>
<protein>
    <submittedName>
        <fullName evidence="1">Uncharacterized protein</fullName>
    </submittedName>
</protein>